<reference evidence="2" key="1">
    <citation type="submission" date="2019-06" db="EMBL/GenBank/DDBJ databases">
        <authorList>
            <consortium name="Wellcome Sanger Institute Data Sharing"/>
        </authorList>
    </citation>
    <scope>NUCLEOTIDE SEQUENCE [LARGE SCALE GENOMIC DNA]</scope>
</reference>
<reference evidence="2" key="3">
    <citation type="submission" date="2025-09" db="UniProtKB">
        <authorList>
            <consortium name="Ensembl"/>
        </authorList>
    </citation>
    <scope>IDENTIFICATION</scope>
</reference>
<name>A0A667ZGS8_9TELE</name>
<sequence>MRGGTCFFYLGAVLLLLLQSHTSRGAVLLLLLQSHTSRGAVLVCSTGFYYKLISSVNQLIRNQKKRGLEDINWRSLFLQMNLEPWDEKDKHVVIIYCGVS</sequence>
<dbReference type="AlphaFoldDB" id="A0A667ZGS8"/>
<dbReference type="Ensembl" id="ENSMMDT00005035782.1">
    <property type="protein sequence ID" value="ENSMMDP00005035009.1"/>
    <property type="gene ID" value="ENSMMDG00005016454.1"/>
</dbReference>
<proteinExistence type="predicted"/>
<accession>A0A667ZGS8</accession>
<feature type="signal peptide" evidence="1">
    <location>
        <begin position="1"/>
        <end position="25"/>
    </location>
</feature>
<feature type="chain" id="PRO_5025633567" evidence="1">
    <location>
        <begin position="26"/>
        <end position="100"/>
    </location>
</feature>
<protein>
    <submittedName>
        <fullName evidence="2">Uncharacterized protein</fullName>
    </submittedName>
</protein>
<organism evidence="2 3">
    <name type="scientific">Myripristis murdjan</name>
    <name type="common">pinecone soldierfish</name>
    <dbReference type="NCBI Taxonomy" id="586833"/>
    <lineage>
        <taxon>Eukaryota</taxon>
        <taxon>Metazoa</taxon>
        <taxon>Chordata</taxon>
        <taxon>Craniata</taxon>
        <taxon>Vertebrata</taxon>
        <taxon>Euteleostomi</taxon>
        <taxon>Actinopterygii</taxon>
        <taxon>Neopterygii</taxon>
        <taxon>Teleostei</taxon>
        <taxon>Neoteleostei</taxon>
        <taxon>Acanthomorphata</taxon>
        <taxon>Holocentriformes</taxon>
        <taxon>Holocentridae</taxon>
        <taxon>Myripristis</taxon>
    </lineage>
</organism>
<reference evidence="2" key="2">
    <citation type="submission" date="2025-08" db="UniProtKB">
        <authorList>
            <consortium name="Ensembl"/>
        </authorList>
    </citation>
    <scope>IDENTIFICATION</scope>
</reference>
<dbReference type="InParanoid" id="A0A667ZGS8"/>
<dbReference type="Proteomes" id="UP000472263">
    <property type="component" value="Chromosome 10"/>
</dbReference>
<evidence type="ECO:0000256" key="1">
    <source>
        <dbReference type="SAM" id="SignalP"/>
    </source>
</evidence>
<evidence type="ECO:0000313" key="2">
    <source>
        <dbReference type="Ensembl" id="ENSMMDP00005035009.1"/>
    </source>
</evidence>
<keyword evidence="1" id="KW-0732">Signal</keyword>
<keyword evidence="3" id="KW-1185">Reference proteome</keyword>
<evidence type="ECO:0000313" key="3">
    <source>
        <dbReference type="Proteomes" id="UP000472263"/>
    </source>
</evidence>